<dbReference type="KEGG" id="stcm:SCMC78_13960"/>
<evidence type="ECO:0000313" key="2">
    <source>
        <dbReference type="EMBL" id="BFP51589.1"/>
    </source>
</evidence>
<organism evidence="2">
    <name type="scientific">Streptomyces sp. CMC78</name>
    <dbReference type="NCBI Taxonomy" id="3231512"/>
    <lineage>
        <taxon>Bacteria</taxon>
        <taxon>Bacillati</taxon>
        <taxon>Actinomycetota</taxon>
        <taxon>Actinomycetes</taxon>
        <taxon>Kitasatosporales</taxon>
        <taxon>Streptomycetaceae</taxon>
        <taxon>Streptomyces</taxon>
    </lineage>
</organism>
<feature type="region of interest" description="Disordered" evidence="1">
    <location>
        <begin position="1"/>
        <end position="54"/>
    </location>
</feature>
<gene>
    <name evidence="2" type="ORF">SCMC78_13960</name>
</gene>
<accession>A0AB33K7H7</accession>
<reference evidence="2" key="1">
    <citation type="submission" date="2024-07" db="EMBL/GenBank/DDBJ databases">
        <title>Complete genome sequences of cellulolytic bacteria, Kitasatospora sp. CMC57 and Streptomyces sp. CMC78, isolated from Japanese agricultural soil.</title>
        <authorList>
            <person name="Hashimoto T."/>
            <person name="Ito M."/>
            <person name="Iwamoto M."/>
            <person name="Fukahori D."/>
            <person name="Shoda T."/>
            <person name="Sakoda M."/>
            <person name="Morohoshi T."/>
            <person name="Mitsuboshi M."/>
            <person name="Nishizawa T."/>
        </authorList>
    </citation>
    <scope>NUCLEOTIDE SEQUENCE</scope>
    <source>
        <strain evidence="2">CMC78</strain>
    </source>
</reference>
<name>A0AB33K7H7_9ACTN</name>
<sequence>MQWYMAQGVGMSTPDPTPSRPADSTAQQHPPAHAPDIPSVTQVRASDPSWEETT</sequence>
<dbReference type="AlphaFoldDB" id="A0AB33K7H7"/>
<protein>
    <submittedName>
        <fullName evidence="2">Uncharacterized protein</fullName>
    </submittedName>
</protein>
<evidence type="ECO:0000256" key="1">
    <source>
        <dbReference type="SAM" id="MobiDB-lite"/>
    </source>
</evidence>
<dbReference type="EMBL" id="AP035884">
    <property type="protein sequence ID" value="BFP51589.1"/>
    <property type="molecule type" value="Genomic_DNA"/>
</dbReference>
<proteinExistence type="predicted"/>